<dbReference type="InterPro" id="IPR027417">
    <property type="entry name" value="P-loop_NTPase"/>
</dbReference>
<gene>
    <name evidence="1" type="ORF">G3N56_06155</name>
</gene>
<name>A0A7K3NKP2_9BACT</name>
<dbReference type="EMBL" id="JAAGRQ010000017">
    <property type="protein sequence ID" value="NDY56325.1"/>
    <property type="molecule type" value="Genomic_DNA"/>
</dbReference>
<evidence type="ECO:0000313" key="1">
    <source>
        <dbReference type="EMBL" id="NDY56325.1"/>
    </source>
</evidence>
<sequence>MSNAPLLLYQVRWNQDKSPVKFCVKSRRVGLSYGDASESSMLAGLREADGGMNTYYISYNKEMTETYVKDTAGWAKRLNIAAGEFEEVVLEDEKDILAYRVRFASGHAVTALSSKPKNLRSKKGRIVIDEAAFCEDLEELLKAAIALTMWGGSVEVISTHNGETNPFNTYILDIRAGKYPYSLHRVTLDDALGEGLYRRICQVRGLLWSPEAEASWRQGLIDLYGDGADEELFCIPSQGSGTYLTRAMIESCMSQAIPVLRWTPPAADFVDWPEDRRHREMRDWLDAELGPILANLPKDVRSYLGEDFGRTGDLSVDWPLLEMTSLELVTPVVLELRNCPFRQQEQALFYLCDRLPRFSGGALDARGNGQYLAEVARQNYGPDLIQEVMLSETWYREHMPKLKAAFEDKTILAPKDALILDDLRAFKVVKGVAKIPEARTGAKDEKRHGDAGVAAALAVFAAKTIECDSFEVITASPYRVNTLFRGYGGR</sequence>
<proteinExistence type="predicted"/>
<dbReference type="PIRSF" id="PIRSF007056">
    <property type="entry name" value="UCP007056"/>
    <property type="match status" value="1"/>
</dbReference>
<organism evidence="1 2">
    <name type="scientific">Desulfolutivibrio sulfodismutans</name>
    <dbReference type="NCBI Taxonomy" id="63561"/>
    <lineage>
        <taxon>Bacteria</taxon>
        <taxon>Pseudomonadati</taxon>
        <taxon>Thermodesulfobacteriota</taxon>
        <taxon>Desulfovibrionia</taxon>
        <taxon>Desulfovibrionales</taxon>
        <taxon>Desulfovibrionaceae</taxon>
        <taxon>Desulfolutivibrio</taxon>
    </lineage>
</organism>
<dbReference type="Gene3D" id="3.40.50.300">
    <property type="entry name" value="P-loop containing nucleotide triphosphate hydrolases"/>
    <property type="match status" value="1"/>
</dbReference>
<accession>A0A7K3NKP2</accession>
<dbReference type="RefSeq" id="WP_163301378.1">
    <property type="nucleotide sequence ID" value="NZ_JAAGRQ010000017.1"/>
</dbReference>
<dbReference type="AlphaFoldDB" id="A0A7K3NKP2"/>
<protein>
    <submittedName>
        <fullName evidence="1">Uncharacterized protein</fullName>
    </submittedName>
</protein>
<evidence type="ECO:0000313" key="2">
    <source>
        <dbReference type="Proteomes" id="UP000469724"/>
    </source>
</evidence>
<dbReference type="InterPro" id="IPR012036">
    <property type="entry name" value="Phage_Mu_Gp28"/>
</dbReference>
<comment type="caution">
    <text evidence="1">The sequence shown here is derived from an EMBL/GenBank/DDBJ whole genome shotgun (WGS) entry which is preliminary data.</text>
</comment>
<dbReference type="Gene3D" id="3.30.420.240">
    <property type="match status" value="1"/>
</dbReference>
<dbReference type="Proteomes" id="UP000469724">
    <property type="component" value="Unassembled WGS sequence"/>
</dbReference>
<reference evidence="1 2" key="1">
    <citation type="submission" date="2020-02" db="EMBL/GenBank/DDBJ databases">
        <title>Comparative genomics of sulfur disproportionating microorganisms.</title>
        <authorList>
            <person name="Ward L.M."/>
            <person name="Bertran E."/>
            <person name="Johnston D.T."/>
        </authorList>
    </citation>
    <scope>NUCLEOTIDE SEQUENCE [LARGE SCALE GENOMIC DNA]</scope>
    <source>
        <strain evidence="1 2">DSM 3696</strain>
    </source>
</reference>
<keyword evidence="2" id="KW-1185">Reference proteome</keyword>